<dbReference type="Proteomes" id="UP000499080">
    <property type="component" value="Unassembled WGS sequence"/>
</dbReference>
<accession>A0A4Y2BZD8</accession>
<dbReference type="EMBL" id="BGPR01000129">
    <property type="protein sequence ID" value="GBL97438.1"/>
    <property type="molecule type" value="Genomic_DNA"/>
</dbReference>
<reference evidence="1 2" key="1">
    <citation type="journal article" date="2019" name="Sci. Rep.">
        <title>Orb-weaving spider Araneus ventricosus genome elucidates the spidroin gene catalogue.</title>
        <authorList>
            <person name="Kono N."/>
            <person name="Nakamura H."/>
            <person name="Ohtoshi R."/>
            <person name="Moran D.A.P."/>
            <person name="Shinohara A."/>
            <person name="Yoshida Y."/>
            <person name="Fujiwara M."/>
            <person name="Mori M."/>
            <person name="Tomita M."/>
            <person name="Arakawa K."/>
        </authorList>
    </citation>
    <scope>NUCLEOTIDE SEQUENCE [LARGE SCALE GENOMIC DNA]</scope>
</reference>
<sequence>MTSDVSSSSGKALVGTLLPKPLLDLDRREITASCIEPIQACWAGVCSESVNPQVLFMGFLPWKAYHRRSQSHNKYYHQALKHNRF</sequence>
<organism evidence="1 2">
    <name type="scientific">Araneus ventricosus</name>
    <name type="common">Orbweaver spider</name>
    <name type="synonym">Epeira ventricosa</name>
    <dbReference type="NCBI Taxonomy" id="182803"/>
    <lineage>
        <taxon>Eukaryota</taxon>
        <taxon>Metazoa</taxon>
        <taxon>Ecdysozoa</taxon>
        <taxon>Arthropoda</taxon>
        <taxon>Chelicerata</taxon>
        <taxon>Arachnida</taxon>
        <taxon>Araneae</taxon>
        <taxon>Araneomorphae</taxon>
        <taxon>Entelegynae</taxon>
        <taxon>Araneoidea</taxon>
        <taxon>Araneidae</taxon>
        <taxon>Araneus</taxon>
    </lineage>
</organism>
<proteinExistence type="predicted"/>
<protein>
    <submittedName>
        <fullName evidence="1">Uncharacterized protein</fullName>
    </submittedName>
</protein>
<comment type="caution">
    <text evidence="1">The sequence shown here is derived from an EMBL/GenBank/DDBJ whole genome shotgun (WGS) entry which is preliminary data.</text>
</comment>
<gene>
    <name evidence="1" type="ORF">AVEN_170539_1</name>
</gene>
<name>A0A4Y2BZD8_ARAVE</name>
<evidence type="ECO:0000313" key="1">
    <source>
        <dbReference type="EMBL" id="GBL97438.1"/>
    </source>
</evidence>
<evidence type="ECO:0000313" key="2">
    <source>
        <dbReference type="Proteomes" id="UP000499080"/>
    </source>
</evidence>
<keyword evidence="2" id="KW-1185">Reference proteome</keyword>
<dbReference type="AlphaFoldDB" id="A0A4Y2BZD8"/>